<dbReference type="Gene3D" id="1.10.150.320">
    <property type="entry name" value="Photosystem II 12 kDa extrinsic protein"/>
    <property type="match status" value="1"/>
</dbReference>
<sequence length="97" mass="10910">MISVLMTGRVGLAWRLDDQATRPASGAQSAPAPDARIDINTASLEELMKAPGMTPTWAARIIRYRPYRAKNDLLDKGIVSNQIYDRIKDYIIAHRNR</sequence>
<evidence type="ECO:0000313" key="1">
    <source>
        <dbReference type="EMBL" id="XBH19115.1"/>
    </source>
</evidence>
<protein>
    <submittedName>
        <fullName evidence="1">Helix-hairpin-helix domain-containing protein</fullName>
    </submittedName>
</protein>
<organism evidence="1">
    <name type="scientific">Telmatobacter sp. DSM 110680</name>
    <dbReference type="NCBI Taxonomy" id="3036704"/>
    <lineage>
        <taxon>Bacteria</taxon>
        <taxon>Pseudomonadati</taxon>
        <taxon>Acidobacteriota</taxon>
        <taxon>Terriglobia</taxon>
        <taxon>Terriglobales</taxon>
        <taxon>Acidobacteriaceae</taxon>
        <taxon>Telmatobacter</taxon>
    </lineage>
</organism>
<gene>
    <name evidence="1" type="ORF">P8935_07295</name>
</gene>
<accession>A0AAU7DPX8</accession>
<dbReference type="Pfam" id="PF12836">
    <property type="entry name" value="HHH_3"/>
    <property type="match status" value="1"/>
</dbReference>
<dbReference type="EMBL" id="CP121196">
    <property type="protein sequence ID" value="XBH19115.1"/>
    <property type="molecule type" value="Genomic_DNA"/>
</dbReference>
<dbReference type="RefSeq" id="WP_348264330.1">
    <property type="nucleotide sequence ID" value="NZ_CP121196.1"/>
</dbReference>
<dbReference type="SUPFAM" id="SSF81585">
    <property type="entry name" value="PsbU/PolX domain-like"/>
    <property type="match status" value="1"/>
</dbReference>
<name>A0AAU7DPX8_9BACT</name>
<dbReference type="AlphaFoldDB" id="A0AAU7DPX8"/>
<proteinExistence type="predicted"/>
<reference evidence="1" key="1">
    <citation type="submission" date="2023-03" db="EMBL/GenBank/DDBJ databases">
        <title>Edaphobacter sp.</title>
        <authorList>
            <person name="Huber K.J."/>
            <person name="Papendorf J."/>
            <person name="Pilke C."/>
            <person name="Bunk B."/>
            <person name="Sproeer C."/>
            <person name="Pester M."/>
        </authorList>
    </citation>
    <scope>NUCLEOTIDE SEQUENCE</scope>
    <source>
        <strain evidence="1">DSM 110680</strain>
    </source>
</reference>